<keyword evidence="3" id="KW-1185">Reference proteome</keyword>
<dbReference type="RefSeq" id="WP_264322245.1">
    <property type="nucleotide sequence ID" value="NZ_JADEXN010000291.1"/>
</dbReference>
<dbReference type="Pfam" id="PF11460">
    <property type="entry name" value="DUF3007"/>
    <property type="match status" value="1"/>
</dbReference>
<feature type="transmembrane region" description="Helical" evidence="1">
    <location>
        <begin position="7"/>
        <end position="24"/>
    </location>
</feature>
<feature type="transmembrane region" description="Helical" evidence="1">
    <location>
        <begin position="36"/>
        <end position="55"/>
    </location>
</feature>
<keyword evidence="1" id="KW-0812">Transmembrane</keyword>
<accession>A0A928W2I9</accession>
<dbReference type="Proteomes" id="UP000621799">
    <property type="component" value="Unassembled WGS sequence"/>
</dbReference>
<dbReference type="EMBL" id="JADEXN010000291">
    <property type="protein sequence ID" value="MBE9042065.1"/>
    <property type="molecule type" value="Genomic_DNA"/>
</dbReference>
<organism evidence="2 3">
    <name type="scientific">Zarconia navalis LEGE 11467</name>
    <dbReference type="NCBI Taxonomy" id="1828826"/>
    <lineage>
        <taxon>Bacteria</taxon>
        <taxon>Bacillati</taxon>
        <taxon>Cyanobacteriota</taxon>
        <taxon>Cyanophyceae</taxon>
        <taxon>Oscillatoriophycideae</taxon>
        <taxon>Oscillatoriales</taxon>
        <taxon>Oscillatoriales incertae sedis</taxon>
        <taxon>Zarconia</taxon>
        <taxon>Zarconia navalis</taxon>
    </lineage>
</organism>
<comment type="caution">
    <text evidence="2">The sequence shown here is derived from an EMBL/GenBank/DDBJ whole genome shotgun (WGS) entry which is preliminary data.</text>
</comment>
<name>A0A928W2I9_9CYAN</name>
<proteinExistence type="predicted"/>
<evidence type="ECO:0000313" key="3">
    <source>
        <dbReference type="Proteomes" id="UP000621799"/>
    </source>
</evidence>
<evidence type="ECO:0000256" key="1">
    <source>
        <dbReference type="SAM" id="Phobius"/>
    </source>
</evidence>
<reference evidence="2" key="1">
    <citation type="submission" date="2020-10" db="EMBL/GenBank/DDBJ databases">
        <authorList>
            <person name="Castelo-Branco R."/>
            <person name="Eusebio N."/>
            <person name="Adriana R."/>
            <person name="Vieira A."/>
            <person name="Brugerolle De Fraissinette N."/>
            <person name="Rezende De Castro R."/>
            <person name="Schneider M.P."/>
            <person name="Vasconcelos V."/>
            <person name="Leao P.N."/>
        </authorList>
    </citation>
    <scope>NUCLEOTIDE SEQUENCE</scope>
    <source>
        <strain evidence="2">LEGE 11467</strain>
    </source>
</reference>
<dbReference type="PANTHER" id="PTHR35734">
    <property type="entry name" value="OS01G0805200 PROTEIN"/>
    <property type="match status" value="1"/>
</dbReference>
<dbReference type="PANTHER" id="PTHR35734:SF1">
    <property type="entry name" value="OS01G0805200 PROTEIN"/>
    <property type="match status" value="1"/>
</dbReference>
<gene>
    <name evidence="2" type="ORF">IQ235_14890</name>
</gene>
<dbReference type="AlphaFoldDB" id="A0A928W2I9"/>
<keyword evidence="1" id="KW-1133">Transmembrane helix</keyword>
<dbReference type="InterPro" id="IPR021562">
    <property type="entry name" value="DUF3007"/>
</dbReference>
<keyword evidence="1" id="KW-0472">Membrane</keyword>
<sequence length="110" mass="12563">MRRIDVIGIGFGIFLLGGLLYAILQAIGLDRLDAGIWSQVILVTVLVGWLLSYMFRFATGGMTYNQQLRDYEDAVLRKRLDEMTPEELERLQAQIEAEERASARSNPERE</sequence>
<protein>
    <submittedName>
        <fullName evidence="2">DUF3007 family protein</fullName>
    </submittedName>
</protein>
<evidence type="ECO:0000313" key="2">
    <source>
        <dbReference type="EMBL" id="MBE9042065.1"/>
    </source>
</evidence>